<keyword evidence="2 4" id="KW-0378">Hydrolase</keyword>
<dbReference type="SMART" id="SM01217">
    <property type="entry name" value="Fn3_like"/>
    <property type="match status" value="1"/>
</dbReference>
<evidence type="ECO:0000259" key="3">
    <source>
        <dbReference type="SMART" id="SM01217"/>
    </source>
</evidence>
<dbReference type="InterPro" id="IPR026891">
    <property type="entry name" value="Fn3-like"/>
</dbReference>
<dbReference type="EMBL" id="VIKU02000001">
    <property type="protein sequence ID" value="NHF57846.1"/>
    <property type="molecule type" value="Genomic_DNA"/>
</dbReference>
<dbReference type="Gene3D" id="3.40.50.1700">
    <property type="entry name" value="Glycoside hydrolase family 3 C-terminal domain"/>
    <property type="match status" value="1"/>
</dbReference>
<accession>A0A967AP16</accession>
<evidence type="ECO:0000313" key="4">
    <source>
        <dbReference type="EMBL" id="NHF57846.1"/>
    </source>
</evidence>
<dbReference type="GO" id="GO:0009251">
    <property type="term" value="P:glucan catabolic process"/>
    <property type="evidence" value="ECO:0007669"/>
    <property type="project" value="TreeGrafter"/>
</dbReference>
<dbReference type="InterPro" id="IPR036962">
    <property type="entry name" value="Glyco_hydro_3_N_sf"/>
</dbReference>
<dbReference type="FunFam" id="2.60.40.10:FF:000495">
    <property type="entry name" value="Periplasmic beta-glucosidase"/>
    <property type="match status" value="1"/>
</dbReference>
<feature type="domain" description="Fibronectin type III-like" evidence="3">
    <location>
        <begin position="658"/>
        <end position="728"/>
    </location>
</feature>
<evidence type="ECO:0000313" key="5">
    <source>
        <dbReference type="Proteomes" id="UP000707206"/>
    </source>
</evidence>
<comment type="similarity">
    <text evidence="1">Belongs to the glycosyl hydrolase 3 family.</text>
</comment>
<evidence type="ECO:0000256" key="1">
    <source>
        <dbReference type="ARBA" id="ARBA00005336"/>
    </source>
</evidence>
<dbReference type="SUPFAM" id="SSF52279">
    <property type="entry name" value="Beta-D-glucan exohydrolase, C-terminal domain"/>
    <property type="match status" value="1"/>
</dbReference>
<dbReference type="Gene3D" id="3.20.20.300">
    <property type="entry name" value="Glycoside hydrolase, family 3, N-terminal domain"/>
    <property type="match status" value="1"/>
</dbReference>
<dbReference type="Pfam" id="PF14310">
    <property type="entry name" value="Fn3-like"/>
    <property type="match status" value="1"/>
</dbReference>
<dbReference type="InterPro" id="IPR013783">
    <property type="entry name" value="Ig-like_fold"/>
</dbReference>
<sequence length="752" mass="83269">MKTLRKISKFIGFFLLLLLLGLVIWAVIYLNYTVYDVKVEEETFADIRTKGQIDSLAKDLVSQMSLDEKVDQMTGEGTFNVYSKFLTNIFVAKKFPHIHSGRNERLGIPPFVFSDGPRGAVVGKGNTCFPVAIARAASWDISLEARVADVVGMEIRANGANYSGSPCINILRHPGWGRAQESYGEDPFLSGELGKAYTKNLQRHNVMSTPKHFAVNNVENARFYIDATMDERTLREVYLPQFKKVVQEGKAASVMSAYNRFRGEYCGHNKYLLEKILREDWGFEGFVSSDWLWGLREGVKGVRAGMDVEMPVNSVYRNTIQQALNDGNISEKRIDTMVTRILRTKLTYALAKDPMKYTEEVKAAEKNVALAMEVAEKGMVLLKNESLLPLSARGKKIAVIGRIADLENTGDEGSSNVNAPYVVTPYRGIRAFVEKNGGTVSFSDGADLEEAKKKAAEADAVVILAGYTKKDEGEYIVIDPDSQKGLKAEEVSGGRGGDRFELTLSTDDEAMIKALAAANSNTVVAIVAGSAVIMENWKNEVPTILYAWYAGMEGGNALANVLFGKVNPSGKLPFIIPERKSDLPEFDPFAESLEYGYYHGYTLFDKKGSKTAYPFGYGLSYTQFAYDSLRVNTPNAKEVDSLSVSVTISNIGERDGEEIVQAYVGFANSNIDRPVKILRAFKKIPLKKGESKEVELKVATKDLAYYSEGENTWKIEEMVHELYVGSSSASVDLLKTSFLYGNPMGTENIENQ</sequence>
<comment type="caution">
    <text evidence="4">The sequence shown here is derived from an EMBL/GenBank/DDBJ whole genome shotgun (WGS) entry which is preliminary data.</text>
</comment>
<dbReference type="PRINTS" id="PR00133">
    <property type="entry name" value="GLHYDRLASE3"/>
</dbReference>
<dbReference type="Pfam" id="PF00933">
    <property type="entry name" value="Glyco_hydro_3"/>
    <property type="match status" value="1"/>
</dbReference>
<dbReference type="PANTHER" id="PTHR42715:SF3">
    <property type="entry name" value="BETA-GLUCOSIDASE B-RELATED"/>
    <property type="match status" value="1"/>
</dbReference>
<dbReference type="PANTHER" id="PTHR42715">
    <property type="entry name" value="BETA-GLUCOSIDASE"/>
    <property type="match status" value="1"/>
</dbReference>
<reference evidence="4" key="1">
    <citation type="submission" date="2019-07" db="EMBL/GenBank/DDBJ databases">
        <authorList>
            <person name="De-Chao Zhang Q."/>
        </authorList>
    </citation>
    <scope>NUCLEOTIDE SEQUENCE</scope>
    <source>
        <strain evidence="4">TP-CH-4</strain>
    </source>
</reference>
<dbReference type="SUPFAM" id="SSF51445">
    <property type="entry name" value="(Trans)glycosidases"/>
    <property type="match status" value="1"/>
</dbReference>
<dbReference type="RefSeq" id="WP_152572374.1">
    <property type="nucleotide sequence ID" value="NZ_VIKU02000001.1"/>
</dbReference>
<dbReference type="Proteomes" id="UP000707206">
    <property type="component" value="Unassembled WGS sequence"/>
</dbReference>
<dbReference type="InterPro" id="IPR050288">
    <property type="entry name" value="Cellulose_deg_GH3"/>
</dbReference>
<dbReference type="AlphaFoldDB" id="A0A967AP16"/>
<proteinExistence type="inferred from homology"/>
<dbReference type="GO" id="GO:0008422">
    <property type="term" value="F:beta-glucosidase activity"/>
    <property type="evidence" value="ECO:0007669"/>
    <property type="project" value="TreeGrafter"/>
</dbReference>
<evidence type="ECO:0000256" key="2">
    <source>
        <dbReference type="ARBA" id="ARBA00022801"/>
    </source>
</evidence>
<dbReference type="InterPro" id="IPR036881">
    <property type="entry name" value="Glyco_hydro_3_C_sf"/>
</dbReference>
<gene>
    <name evidence="4" type="ORF">FK220_000735</name>
</gene>
<name>A0A967AP16_9FLAO</name>
<dbReference type="InterPro" id="IPR002772">
    <property type="entry name" value="Glyco_hydro_3_C"/>
</dbReference>
<dbReference type="InterPro" id="IPR017853">
    <property type="entry name" value="GH"/>
</dbReference>
<dbReference type="Pfam" id="PF01915">
    <property type="entry name" value="Glyco_hydro_3_C"/>
    <property type="match status" value="1"/>
</dbReference>
<reference evidence="4" key="2">
    <citation type="submission" date="2020-03" db="EMBL/GenBank/DDBJ databases">
        <title>Flavobacteriaceae bacterium strain TP-CH-4, a member of the family Flavobacteriaceae isolated from a deep-sea seamount.</title>
        <authorList>
            <person name="Zhang D.-C."/>
        </authorList>
    </citation>
    <scope>NUCLEOTIDE SEQUENCE</scope>
    <source>
        <strain evidence="4">TP-CH-4</strain>
    </source>
</reference>
<dbReference type="InterPro" id="IPR001764">
    <property type="entry name" value="Glyco_hydro_3_N"/>
</dbReference>
<dbReference type="Gene3D" id="2.60.40.10">
    <property type="entry name" value="Immunoglobulins"/>
    <property type="match status" value="1"/>
</dbReference>
<organism evidence="4 5">
    <name type="scientific">Pelagihabitans pacificus</name>
    <dbReference type="NCBI Taxonomy" id="2696054"/>
    <lineage>
        <taxon>Bacteria</taxon>
        <taxon>Pseudomonadati</taxon>
        <taxon>Bacteroidota</taxon>
        <taxon>Flavobacteriia</taxon>
        <taxon>Flavobacteriales</taxon>
        <taxon>Flavobacteriaceae</taxon>
        <taxon>Pelagihabitans</taxon>
    </lineage>
</organism>
<protein>
    <submittedName>
        <fullName evidence="4">Glycosyl hydrolase</fullName>
    </submittedName>
</protein>
<keyword evidence="5" id="KW-1185">Reference proteome</keyword>